<evidence type="ECO:0000313" key="3">
    <source>
        <dbReference type="WBParaSite" id="PSAMB.scaffold23242size442.g38849.t1"/>
    </source>
</evidence>
<organism evidence="2 3">
    <name type="scientific">Plectus sambesii</name>
    <dbReference type="NCBI Taxonomy" id="2011161"/>
    <lineage>
        <taxon>Eukaryota</taxon>
        <taxon>Metazoa</taxon>
        <taxon>Ecdysozoa</taxon>
        <taxon>Nematoda</taxon>
        <taxon>Chromadorea</taxon>
        <taxon>Plectida</taxon>
        <taxon>Plectina</taxon>
        <taxon>Plectoidea</taxon>
        <taxon>Plectidae</taxon>
        <taxon>Plectus</taxon>
    </lineage>
</organism>
<dbReference type="Proteomes" id="UP000887566">
    <property type="component" value="Unplaced"/>
</dbReference>
<dbReference type="Pfam" id="PF00668">
    <property type="entry name" value="Condensation"/>
    <property type="match status" value="1"/>
</dbReference>
<dbReference type="GO" id="GO:0003824">
    <property type="term" value="F:catalytic activity"/>
    <property type="evidence" value="ECO:0007669"/>
    <property type="project" value="InterPro"/>
</dbReference>
<name>A0A914VQI8_9BILA</name>
<dbReference type="Gene3D" id="3.30.559.10">
    <property type="entry name" value="Chloramphenicol acetyltransferase-like domain"/>
    <property type="match status" value="1"/>
</dbReference>
<protein>
    <submittedName>
        <fullName evidence="3">Condensation domain-containing protein</fullName>
    </submittedName>
</protein>
<feature type="domain" description="Condensation" evidence="1">
    <location>
        <begin position="4"/>
        <end position="79"/>
    </location>
</feature>
<dbReference type="WBParaSite" id="PSAMB.scaffold23242size442.g38849.t1">
    <property type="protein sequence ID" value="PSAMB.scaffold23242size442.g38849.t1"/>
    <property type="gene ID" value="PSAMB.scaffold23242size442.g38849"/>
</dbReference>
<evidence type="ECO:0000259" key="1">
    <source>
        <dbReference type="Pfam" id="PF00668"/>
    </source>
</evidence>
<accession>A0A914VQI8</accession>
<reference evidence="3" key="1">
    <citation type="submission" date="2022-11" db="UniProtKB">
        <authorList>
            <consortium name="WormBaseParasite"/>
        </authorList>
    </citation>
    <scope>IDENTIFICATION</scope>
</reference>
<proteinExistence type="predicted"/>
<evidence type="ECO:0000313" key="2">
    <source>
        <dbReference type="Proteomes" id="UP000887566"/>
    </source>
</evidence>
<dbReference type="InterPro" id="IPR023213">
    <property type="entry name" value="CAT-like_dom_sf"/>
</dbReference>
<sequence>MGVQYADYAMWQRSVMVGETVKRHVDYWKAKLGDYEGMQLPTDKPRPIVQTHNGDVVVFKMGKRLHEQIEQLTKATNSTEY</sequence>
<dbReference type="InterPro" id="IPR001242">
    <property type="entry name" value="Condensation_dom"/>
</dbReference>
<dbReference type="AlphaFoldDB" id="A0A914VQI8"/>
<keyword evidence="2" id="KW-1185">Reference proteome</keyword>
<dbReference type="SUPFAM" id="SSF52777">
    <property type="entry name" value="CoA-dependent acyltransferases"/>
    <property type="match status" value="1"/>
</dbReference>